<dbReference type="Pfam" id="PF00656">
    <property type="entry name" value="Peptidase_C14"/>
    <property type="match status" value="1"/>
</dbReference>
<evidence type="ECO:0000313" key="3">
    <source>
        <dbReference type="Proteomes" id="UP001335325"/>
    </source>
</evidence>
<name>A0ABZ1GWW2_9ACTN</name>
<dbReference type="Proteomes" id="UP001335325">
    <property type="component" value="Chromosome"/>
</dbReference>
<dbReference type="Gene3D" id="3.40.50.1460">
    <property type="match status" value="1"/>
</dbReference>
<dbReference type="RefSeq" id="WP_326756355.1">
    <property type="nucleotide sequence ID" value="NZ_CP109134.1"/>
</dbReference>
<dbReference type="NCBIfam" id="NF047832">
    <property type="entry name" value="caspase_w_EACC1"/>
    <property type="match status" value="1"/>
</dbReference>
<keyword evidence="3" id="KW-1185">Reference proteome</keyword>
<dbReference type="GeneID" id="91548181"/>
<sequence>MSTNGWNTGAMAVSGQASTVPEGLELPDPARTRIVLAGASEFTELDDLPAVRGNLLALADFFKAAWRLPPEHCTALSNPIIPRDLSRAVQQAVSEATDTLLLYYAGHGLIDPRTGQLHLAVESTERSSVHDSAVPYEWIRWEIEKSRAARRIVVLGCCYSARAFGVQSDAAALEVDGTFLLAAAAETAVALSPRGEPLTAFTGELITVLRDGVPSGPPFLDLDTVFARLSTRLATRDRPRPHRLCRNRLGQVPFVRNPAFVPLATTSPSLN</sequence>
<gene>
    <name evidence="2" type="ORF">OIE73_36430</name>
</gene>
<reference evidence="2 3" key="1">
    <citation type="submission" date="2022-10" db="EMBL/GenBank/DDBJ databases">
        <title>The complete genomes of actinobacterial strains from the NBC collection.</title>
        <authorList>
            <person name="Joergensen T.S."/>
            <person name="Alvarez Arevalo M."/>
            <person name="Sterndorff E.B."/>
            <person name="Faurdal D."/>
            <person name="Vuksanovic O."/>
            <person name="Mourched A.-S."/>
            <person name="Charusanti P."/>
            <person name="Shaw S."/>
            <person name="Blin K."/>
            <person name="Weber T."/>
        </authorList>
    </citation>
    <scope>NUCLEOTIDE SEQUENCE [LARGE SCALE GENOMIC DNA]</scope>
    <source>
        <strain evidence="2 3">NBC 01753</strain>
    </source>
</reference>
<dbReference type="InterPro" id="IPR029030">
    <property type="entry name" value="Caspase-like_dom_sf"/>
</dbReference>
<dbReference type="InterPro" id="IPR011600">
    <property type="entry name" value="Pept_C14_caspase"/>
</dbReference>
<evidence type="ECO:0000259" key="1">
    <source>
        <dbReference type="Pfam" id="PF00656"/>
    </source>
</evidence>
<dbReference type="SUPFAM" id="SSF52129">
    <property type="entry name" value="Caspase-like"/>
    <property type="match status" value="1"/>
</dbReference>
<dbReference type="EMBL" id="CP109134">
    <property type="protein sequence ID" value="WSD10657.1"/>
    <property type="molecule type" value="Genomic_DNA"/>
</dbReference>
<organism evidence="2 3">
    <name type="scientific">Streptomyces hirsutus</name>
    <dbReference type="NCBI Taxonomy" id="35620"/>
    <lineage>
        <taxon>Bacteria</taxon>
        <taxon>Bacillati</taxon>
        <taxon>Actinomycetota</taxon>
        <taxon>Actinomycetes</taxon>
        <taxon>Kitasatosporales</taxon>
        <taxon>Streptomycetaceae</taxon>
        <taxon>Streptomyces</taxon>
    </lineage>
</organism>
<evidence type="ECO:0000313" key="2">
    <source>
        <dbReference type="EMBL" id="WSD10657.1"/>
    </source>
</evidence>
<accession>A0ABZ1GWW2</accession>
<proteinExistence type="predicted"/>
<feature type="domain" description="Peptidase C14 caspase" evidence="1">
    <location>
        <begin position="38"/>
        <end position="236"/>
    </location>
</feature>
<protein>
    <submittedName>
        <fullName evidence="2">Caspase family protein</fullName>
    </submittedName>
</protein>